<evidence type="ECO:0000313" key="3">
    <source>
        <dbReference type="Proteomes" id="UP000199158"/>
    </source>
</evidence>
<evidence type="ECO:0008006" key="4">
    <source>
        <dbReference type="Google" id="ProtNLM"/>
    </source>
</evidence>
<feature type="transmembrane region" description="Helical" evidence="1">
    <location>
        <begin position="6"/>
        <end position="21"/>
    </location>
</feature>
<dbReference type="EMBL" id="FOCG01000001">
    <property type="protein sequence ID" value="SEM71323.1"/>
    <property type="molecule type" value="Genomic_DNA"/>
</dbReference>
<gene>
    <name evidence="2" type="ORF">SAMN05216180_1401</name>
</gene>
<accession>A0A1H8ALB9</accession>
<keyword evidence="3" id="KW-1185">Reference proteome</keyword>
<dbReference type="Pfam" id="PF10694">
    <property type="entry name" value="DUF2500"/>
    <property type="match status" value="1"/>
</dbReference>
<organism evidence="2 3">
    <name type="scientific">Hydrogenoanaerobacterium saccharovorans</name>
    <dbReference type="NCBI Taxonomy" id="474960"/>
    <lineage>
        <taxon>Bacteria</taxon>
        <taxon>Bacillati</taxon>
        <taxon>Bacillota</taxon>
        <taxon>Clostridia</taxon>
        <taxon>Eubacteriales</taxon>
        <taxon>Oscillospiraceae</taxon>
        <taxon>Hydrogenoanaerobacterium</taxon>
    </lineage>
</organism>
<evidence type="ECO:0000313" key="2">
    <source>
        <dbReference type="EMBL" id="SEM71323.1"/>
    </source>
</evidence>
<keyword evidence="1" id="KW-1133">Transmembrane helix</keyword>
<dbReference type="Proteomes" id="UP000199158">
    <property type="component" value="Unassembled WGS sequence"/>
</dbReference>
<dbReference type="InterPro" id="IPR019635">
    <property type="entry name" value="DUF2500"/>
</dbReference>
<dbReference type="Gene3D" id="2.40.50.660">
    <property type="match status" value="1"/>
</dbReference>
<reference evidence="2 3" key="1">
    <citation type="submission" date="2016-10" db="EMBL/GenBank/DDBJ databases">
        <authorList>
            <person name="de Groot N.N."/>
        </authorList>
    </citation>
    <scope>NUCLEOTIDE SEQUENCE [LARGE SCALE GENOMIC DNA]</scope>
    <source>
        <strain evidence="2 3">CGMCC 1.5070</strain>
    </source>
</reference>
<proteinExistence type="predicted"/>
<keyword evidence="1" id="KW-0472">Membrane</keyword>
<dbReference type="RefSeq" id="WP_162840830.1">
    <property type="nucleotide sequence ID" value="NZ_FOCG01000001.1"/>
</dbReference>
<name>A0A1H8ALB9_9FIRM</name>
<dbReference type="AlphaFoldDB" id="A0A1H8ALB9"/>
<sequence>MSPFTWILIIGAIAVVVWLFLRKRGAKEQVAQAKILDKKAVAHQPRGNDDDSFHTDCIVNFQVANKNLSLIVNRSFYDSVQVGAEGKLTFKKDVFIDFEDNNPRTYR</sequence>
<evidence type="ECO:0000256" key="1">
    <source>
        <dbReference type="SAM" id="Phobius"/>
    </source>
</evidence>
<keyword evidence="1" id="KW-0812">Transmembrane</keyword>
<protein>
    <recommendedName>
        <fullName evidence="4">DUF2500 domain-containing protein</fullName>
    </recommendedName>
</protein>